<dbReference type="Pfam" id="PF13639">
    <property type="entry name" value="zf-RING_2"/>
    <property type="match status" value="1"/>
</dbReference>
<reference evidence="4" key="1">
    <citation type="journal article" date="2018" name="DNA Res.">
        <title>Multiple hybrid de novo genome assembly of finger millet, an orphan allotetraploid crop.</title>
        <authorList>
            <person name="Hatakeyama M."/>
            <person name="Aluri S."/>
            <person name="Balachadran M.T."/>
            <person name="Sivarajan S.R."/>
            <person name="Patrignani A."/>
            <person name="Gruter S."/>
            <person name="Poveda L."/>
            <person name="Shimizu-Inatsugi R."/>
            <person name="Baeten J."/>
            <person name="Francoijs K.J."/>
            <person name="Nataraja K.N."/>
            <person name="Reddy Y.A.N."/>
            <person name="Phadnis S."/>
            <person name="Ravikumar R.L."/>
            <person name="Schlapbach R."/>
            <person name="Sreeman S.M."/>
            <person name="Shimizu K.K."/>
        </authorList>
    </citation>
    <scope>NUCLEOTIDE SEQUENCE</scope>
</reference>
<gene>
    <name evidence="4" type="primary">ga28323</name>
    <name evidence="4" type="ORF">PR202_ga28323</name>
</gene>
<keyword evidence="1" id="KW-0862">Zinc</keyword>
<protein>
    <recommendedName>
        <fullName evidence="3">RING-type domain-containing protein</fullName>
    </recommendedName>
</protein>
<dbReference type="PANTHER" id="PTHR46719:SF5">
    <property type="entry name" value="OS07G0159600 PROTEIN"/>
    <property type="match status" value="1"/>
</dbReference>
<dbReference type="EMBL" id="BQKI01000017">
    <property type="protein sequence ID" value="GJN10245.1"/>
    <property type="molecule type" value="Genomic_DNA"/>
</dbReference>
<keyword evidence="1" id="KW-0479">Metal-binding</keyword>
<evidence type="ECO:0000313" key="5">
    <source>
        <dbReference type="Proteomes" id="UP001054889"/>
    </source>
</evidence>
<name>A0AAV5DJ47_ELECO</name>
<dbReference type="PANTHER" id="PTHR46719">
    <property type="entry name" value="TRANSCRIPTION FACTOR C2H2 FAMILY-RELATED"/>
    <property type="match status" value="1"/>
</dbReference>
<feature type="domain" description="RING-type" evidence="3">
    <location>
        <begin position="167"/>
        <end position="209"/>
    </location>
</feature>
<reference evidence="4" key="2">
    <citation type="submission" date="2021-12" db="EMBL/GenBank/DDBJ databases">
        <title>Resequencing data analysis of finger millet.</title>
        <authorList>
            <person name="Hatakeyama M."/>
            <person name="Aluri S."/>
            <person name="Balachadran M.T."/>
            <person name="Sivarajan S.R."/>
            <person name="Poveda L."/>
            <person name="Shimizu-Inatsugi R."/>
            <person name="Schlapbach R."/>
            <person name="Sreeman S.M."/>
            <person name="Shimizu K.K."/>
        </authorList>
    </citation>
    <scope>NUCLEOTIDE SEQUENCE</scope>
</reference>
<dbReference type="CDD" id="cd16454">
    <property type="entry name" value="RING-H2_PA-TM-RING"/>
    <property type="match status" value="1"/>
</dbReference>
<proteinExistence type="predicted"/>
<keyword evidence="2" id="KW-0472">Membrane</keyword>
<organism evidence="4 5">
    <name type="scientific">Eleusine coracana subsp. coracana</name>
    <dbReference type="NCBI Taxonomy" id="191504"/>
    <lineage>
        <taxon>Eukaryota</taxon>
        <taxon>Viridiplantae</taxon>
        <taxon>Streptophyta</taxon>
        <taxon>Embryophyta</taxon>
        <taxon>Tracheophyta</taxon>
        <taxon>Spermatophyta</taxon>
        <taxon>Magnoliopsida</taxon>
        <taxon>Liliopsida</taxon>
        <taxon>Poales</taxon>
        <taxon>Poaceae</taxon>
        <taxon>PACMAD clade</taxon>
        <taxon>Chloridoideae</taxon>
        <taxon>Cynodonteae</taxon>
        <taxon>Eleusininae</taxon>
        <taxon>Eleusine</taxon>
    </lineage>
</organism>
<evidence type="ECO:0000313" key="4">
    <source>
        <dbReference type="EMBL" id="GJN10245.1"/>
    </source>
</evidence>
<keyword evidence="1" id="KW-0863">Zinc-finger</keyword>
<feature type="transmembrane region" description="Helical" evidence="2">
    <location>
        <begin position="101"/>
        <end position="124"/>
    </location>
</feature>
<dbReference type="InterPro" id="IPR045899">
    <property type="entry name" value="ATL71-like"/>
</dbReference>
<keyword evidence="2" id="KW-1133">Transmembrane helix</keyword>
<dbReference type="SUPFAM" id="SSF57850">
    <property type="entry name" value="RING/U-box"/>
    <property type="match status" value="1"/>
</dbReference>
<accession>A0AAV5DJ47</accession>
<dbReference type="PROSITE" id="PS50089">
    <property type="entry name" value="ZF_RING_2"/>
    <property type="match status" value="1"/>
</dbReference>
<keyword evidence="5" id="KW-1185">Reference proteome</keyword>
<comment type="caution">
    <text evidence="4">The sequence shown here is derived from an EMBL/GenBank/DDBJ whole genome shotgun (WGS) entry which is preliminary data.</text>
</comment>
<dbReference type="AlphaFoldDB" id="A0AAV5DJ47"/>
<evidence type="ECO:0000256" key="2">
    <source>
        <dbReference type="SAM" id="Phobius"/>
    </source>
</evidence>
<dbReference type="Proteomes" id="UP001054889">
    <property type="component" value="Unassembled WGS sequence"/>
</dbReference>
<dbReference type="Gene3D" id="3.30.40.10">
    <property type="entry name" value="Zinc/RING finger domain, C3HC4 (zinc finger)"/>
    <property type="match status" value="1"/>
</dbReference>
<evidence type="ECO:0000256" key="1">
    <source>
        <dbReference type="PROSITE-ProRule" id="PRU00175"/>
    </source>
</evidence>
<dbReference type="InterPro" id="IPR013083">
    <property type="entry name" value="Znf_RING/FYVE/PHD"/>
</dbReference>
<evidence type="ECO:0000259" key="3">
    <source>
        <dbReference type="PROSITE" id="PS50089"/>
    </source>
</evidence>
<keyword evidence="2" id="KW-0812">Transmembrane</keyword>
<dbReference type="InterPro" id="IPR001841">
    <property type="entry name" value="Znf_RING"/>
</dbReference>
<dbReference type="SMART" id="SM00184">
    <property type="entry name" value="RING"/>
    <property type="match status" value="1"/>
</dbReference>
<dbReference type="GO" id="GO:0008270">
    <property type="term" value="F:zinc ion binding"/>
    <property type="evidence" value="ECO:0007669"/>
    <property type="project" value="UniProtKB-KW"/>
</dbReference>
<sequence length="235" mass="24557">MHMDSSFVVLRGLSAQTTRRTTGVVDCSNTAPAAIGWDGCRKAKQKCTGSDNDGMVIEKRNRNGVAEILDRQGSKAMSTGGSPAPAAHHGGMFGSSGISGFGYGVGVSIGILLIVSTVALAVYFCTRTSMPGTTGIDDATLAAFPAAPYAEARKQQQAQAQAQACCCPVCLETYADADVVRVLPDCAHVFHRACVDPWLRLRPTCPVCRTSPLPSPLPTPLAEVAPLASAATDFR</sequence>